<dbReference type="Gene3D" id="1.20.120.1630">
    <property type="match status" value="1"/>
</dbReference>
<gene>
    <name evidence="6" type="ORF">Dac01nite_00530</name>
</gene>
<keyword evidence="3 5" id="KW-1133">Transmembrane helix</keyword>
<evidence type="ECO:0008006" key="8">
    <source>
        <dbReference type="Google" id="ProtNLM"/>
    </source>
</evidence>
<evidence type="ECO:0000256" key="4">
    <source>
        <dbReference type="ARBA" id="ARBA00023136"/>
    </source>
</evidence>
<keyword evidence="7" id="KW-1185">Reference proteome</keyword>
<dbReference type="AlphaFoldDB" id="A0A919Q1R2"/>
<dbReference type="InterPro" id="IPR052527">
    <property type="entry name" value="Metal_cation-efflux_comp"/>
</dbReference>
<keyword evidence="4 5" id="KW-0472">Membrane</keyword>
<evidence type="ECO:0000313" key="6">
    <source>
        <dbReference type="EMBL" id="GIG53301.1"/>
    </source>
</evidence>
<evidence type="ECO:0000256" key="2">
    <source>
        <dbReference type="ARBA" id="ARBA00022692"/>
    </source>
</evidence>
<keyword evidence="2 5" id="KW-0812">Transmembrane</keyword>
<proteinExistence type="predicted"/>
<sequence>MNANAVRAWAMVAVQGVLFLTVAVTAFLRDVGPALFTSLWLALALVLVGSAGVIASGRNLGRSLTPSPVPNEAGLAASGLYRYARHPMYTALVVICLGVAVGSGALLCYVSVVVLAVFFGFKARMEERYLRRVYNGYDAYAARTGRFLPGIGRRKG</sequence>
<protein>
    <recommendedName>
        <fullName evidence="8">Isoprenylcysteine carboxylmethyltransferase family protein</fullName>
    </recommendedName>
</protein>
<comment type="subcellular location">
    <subcellularLocation>
        <location evidence="1">Endomembrane system</location>
        <topology evidence="1">Multi-pass membrane protein</topology>
    </subcellularLocation>
</comment>
<dbReference type="PANTHER" id="PTHR43847">
    <property type="entry name" value="BLL3993 PROTEIN"/>
    <property type="match status" value="1"/>
</dbReference>
<name>A0A919Q1R2_9MICO</name>
<evidence type="ECO:0000256" key="5">
    <source>
        <dbReference type="SAM" id="Phobius"/>
    </source>
</evidence>
<dbReference type="InterPro" id="IPR007318">
    <property type="entry name" value="Phopholipid_MeTrfase"/>
</dbReference>
<organism evidence="6 7">
    <name type="scientific">Demequina activiva</name>
    <dbReference type="NCBI Taxonomy" id="1582364"/>
    <lineage>
        <taxon>Bacteria</taxon>
        <taxon>Bacillati</taxon>
        <taxon>Actinomycetota</taxon>
        <taxon>Actinomycetes</taxon>
        <taxon>Micrococcales</taxon>
        <taxon>Demequinaceae</taxon>
        <taxon>Demequina</taxon>
    </lineage>
</organism>
<feature type="transmembrane region" description="Helical" evidence="5">
    <location>
        <begin position="88"/>
        <end position="121"/>
    </location>
</feature>
<dbReference type="GO" id="GO:0012505">
    <property type="term" value="C:endomembrane system"/>
    <property type="evidence" value="ECO:0007669"/>
    <property type="project" value="UniProtKB-SubCell"/>
</dbReference>
<evidence type="ECO:0000256" key="1">
    <source>
        <dbReference type="ARBA" id="ARBA00004127"/>
    </source>
</evidence>
<comment type="caution">
    <text evidence="6">The sequence shown here is derived from an EMBL/GenBank/DDBJ whole genome shotgun (WGS) entry which is preliminary data.</text>
</comment>
<feature type="transmembrane region" description="Helical" evidence="5">
    <location>
        <begin position="6"/>
        <end position="28"/>
    </location>
</feature>
<dbReference type="PANTHER" id="PTHR43847:SF1">
    <property type="entry name" value="BLL3993 PROTEIN"/>
    <property type="match status" value="1"/>
</dbReference>
<evidence type="ECO:0000256" key="3">
    <source>
        <dbReference type="ARBA" id="ARBA00022989"/>
    </source>
</evidence>
<evidence type="ECO:0000313" key="7">
    <source>
        <dbReference type="Proteomes" id="UP000652354"/>
    </source>
</evidence>
<accession>A0A919Q1R2</accession>
<dbReference type="RefSeq" id="WP_203652786.1">
    <property type="nucleotide sequence ID" value="NZ_BONR01000001.1"/>
</dbReference>
<feature type="transmembrane region" description="Helical" evidence="5">
    <location>
        <begin position="35"/>
        <end position="55"/>
    </location>
</feature>
<dbReference type="Pfam" id="PF04191">
    <property type="entry name" value="PEMT"/>
    <property type="match status" value="1"/>
</dbReference>
<reference evidence="6" key="1">
    <citation type="submission" date="2021-01" db="EMBL/GenBank/DDBJ databases">
        <title>Whole genome shotgun sequence of Demequina activiva NBRC 110675.</title>
        <authorList>
            <person name="Komaki H."/>
            <person name="Tamura T."/>
        </authorList>
    </citation>
    <scope>NUCLEOTIDE SEQUENCE</scope>
    <source>
        <strain evidence="6">NBRC 110675</strain>
    </source>
</reference>
<dbReference type="Proteomes" id="UP000652354">
    <property type="component" value="Unassembled WGS sequence"/>
</dbReference>
<dbReference type="EMBL" id="BONR01000001">
    <property type="protein sequence ID" value="GIG53301.1"/>
    <property type="molecule type" value="Genomic_DNA"/>
</dbReference>